<reference evidence="3" key="1">
    <citation type="submission" date="2025-08" db="UniProtKB">
        <authorList>
            <consortium name="Ensembl"/>
        </authorList>
    </citation>
    <scope>IDENTIFICATION</scope>
</reference>
<name>A0A8C5C4I0_GADMO</name>
<evidence type="ECO:0000256" key="1">
    <source>
        <dbReference type="ARBA" id="ARBA00004123"/>
    </source>
</evidence>
<dbReference type="GO" id="GO:0005634">
    <property type="term" value="C:nucleus"/>
    <property type="evidence" value="ECO:0007669"/>
    <property type="project" value="UniProtKB-SubCell"/>
</dbReference>
<dbReference type="Proteomes" id="UP000694546">
    <property type="component" value="Chromosome 4"/>
</dbReference>
<dbReference type="PANTHER" id="PTHR46148:SF60">
    <property type="entry name" value="CHROMO DOMAIN-CONTAINING PROTEIN"/>
    <property type="match status" value="1"/>
</dbReference>
<keyword evidence="4" id="KW-1185">Reference proteome</keyword>
<dbReference type="Pfam" id="PF00385">
    <property type="entry name" value="Chromo"/>
    <property type="match status" value="1"/>
</dbReference>
<dbReference type="SMART" id="SM00298">
    <property type="entry name" value="CHROMO"/>
    <property type="match status" value="1"/>
</dbReference>
<feature type="domain" description="Chromo" evidence="2">
    <location>
        <begin position="142"/>
        <end position="200"/>
    </location>
</feature>
<comment type="subcellular location">
    <subcellularLocation>
        <location evidence="1">Nucleus</location>
    </subcellularLocation>
</comment>
<dbReference type="AlphaFoldDB" id="A0A8C5C4I0"/>
<dbReference type="PANTHER" id="PTHR46148">
    <property type="entry name" value="CHROMO DOMAIN-CONTAINING PROTEIN"/>
    <property type="match status" value="1"/>
</dbReference>
<organism evidence="3 4">
    <name type="scientific">Gadus morhua</name>
    <name type="common">Atlantic cod</name>
    <dbReference type="NCBI Taxonomy" id="8049"/>
    <lineage>
        <taxon>Eukaryota</taxon>
        <taxon>Metazoa</taxon>
        <taxon>Chordata</taxon>
        <taxon>Craniata</taxon>
        <taxon>Vertebrata</taxon>
        <taxon>Euteleostomi</taxon>
        <taxon>Actinopterygii</taxon>
        <taxon>Neopterygii</taxon>
        <taxon>Teleostei</taxon>
        <taxon>Neoteleostei</taxon>
        <taxon>Acanthomorphata</taxon>
        <taxon>Zeiogadaria</taxon>
        <taxon>Gadariae</taxon>
        <taxon>Gadiformes</taxon>
        <taxon>Gadoidei</taxon>
        <taxon>Gadidae</taxon>
        <taxon>Gadus</taxon>
    </lineage>
</organism>
<dbReference type="OMA" id="LHHESIN"/>
<reference evidence="3" key="2">
    <citation type="submission" date="2025-09" db="UniProtKB">
        <authorList>
            <consortium name="Ensembl"/>
        </authorList>
    </citation>
    <scope>IDENTIFICATION</scope>
</reference>
<dbReference type="PROSITE" id="PS50013">
    <property type="entry name" value="CHROMO_2"/>
    <property type="match status" value="1"/>
</dbReference>
<evidence type="ECO:0000313" key="4">
    <source>
        <dbReference type="Proteomes" id="UP000694546"/>
    </source>
</evidence>
<sequence>MASLGYQPPLFPELEGEVAVPSVQTHLRRCRRIWKRSSSRSQLQANKCRLPAPHYAPGQRVWLRAKDLPLKGAPPKLSPRFIGPFEIETVVNPCAVRLKLPPSLRVHPTFHVSQVKPVSTSPLSPPAPPPSPPMIIDNFPAWTVRRLLDVRRRGRGHQYLVDWEGYSPEERSWVPPNRILDASLIRDYHRDHPSVVGRPPGGVRRGGVLSRHVLSHGPTPPSSGRLVPLGLTFSTHLFAIYDQRLLLKPGISSLPAPVRCLPLRS</sequence>
<dbReference type="InterPro" id="IPR000953">
    <property type="entry name" value="Chromo/chromo_shadow_dom"/>
</dbReference>
<dbReference type="GeneTree" id="ENSGT01120000272038"/>
<dbReference type="InterPro" id="IPR023780">
    <property type="entry name" value="Chromo_domain"/>
</dbReference>
<dbReference type="CDD" id="cd00024">
    <property type="entry name" value="CD_CSD"/>
    <property type="match status" value="1"/>
</dbReference>
<proteinExistence type="predicted"/>
<evidence type="ECO:0000313" key="3">
    <source>
        <dbReference type="Ensembl" id="ENSGMOP00000055313.1"/>
    </source>
</evidence>
<protein>
    <recommendedName>
        <fullName evidence="2">Chromo domain-containing protein</fullName>
    </recommendedName>
</protein>
<evidence type="ECO:0000259" key="2">
    <source>
        <dbReference type="PROSITE" id="PS50013"/>
    </source>
</evidence>
<dbReference type="InterPro" id="IPR016197">
    <property type="entry name" value="Chromo-like_dom_sf"/>
</dbReference>
<dbReference type="SUPFAM" id="SSF54160">
    <property type="entry name" value="Chromo domain-like"/>
    <property type="match status" value="1"/>
</dbReference>
<dbReference type="Pfam" id="PF24626">
    <property type="entry name" value="SH3_Tf2-1"/>
    <property type="match status" value="1"/>
</dbReference>
<dbReference type="InterPro" id="IPR056924">
    <property type="entry name" value="SH3_Tf2-1"/>
</dbReference>
<dbReference type="Gene3D" id="2.40.50.40">
    <property type="match status" value="1"/>
</dbReference>
<dbReference type="Ensembl" id="ENSGMOT00000038198.1">
    <property type="protein sequence ID" value="ENSGMOP00000055313.1"/>
    <property type="gene ID" value="ENSGMOG00000027480.1"/>
</dbReference>
<accession>A0A8C5C4I0</accession>